<name>A0AAE3J4T9_9FIRM</name>
<feature type="domain" description="4Fe-4S ferredoxin-type" evidence="4">
    <location>
        <begin position="41"/>
        <end position="70"/>
    </location>
</feature>
<evidence type="ECO:0000259" key="4">
    <source>
        <dbReference type="PROSITE" id="PS51379"/>
    </source>
</evidence>
<dbReference type="PROSITE" id="PS51379">
    <property type="entry name" value="4FE4S_FER_2"/>
    <property type="match status" value="2"/>
</dbReference>
<evidence type="ECO:0000256" key="1">
    <source>
        <dbReference type="ARBA" id="ARBA00022723"/>
    </source>
</evidence>
<dbReference type="Pfam" id="PF04432">
    <property type="entry name" value="FrhB_FdhB_C"/>
    <property type="match status" value="1"/>
</dbReference>
<accession>A0AAE3J4T9</accession>
<evidence type="ECO:0000313" key="5">
    <source>
        <dbReference type="EMBL" id="MCC2188713.1"/>
    </source>
</evidence>
<protein>
    <submittedName>
        <fullName evidence="5">Coenzyme F420 hydrogenase/dehydrogenase, beta subunit C-terminal domain</fullName>
    </submittedName>
</protein>
<evidence type="ECO:0000313" key="6">
    <source>
        <dbReference type="Proteomes" id="UP001197875"/>
    </source>
</evidence>
<dbReference type="AlphaFoldDB" id="A0AAE3J4T9"/>
<dbReference type="InterPro" id="IPR017896">
    <property type="entry name" value="4Fe4S_Fe-S-bd"/>
</dbReference>
<keyword evidence="2" id="KW-0408">Iron</keyword>
<sequence>MSEEIKDIRVVPESECCGCAACANACPVDAIRMEEGKEGFVFPKVDLNTCIQCGKCVKTCPVLEIDRPNRKEPDCRAAYGADEIRKVSSSGAIFTLLADYVFQRGGVVYGVALNDEFEIEHRRITSMEELSALRRSKYVQSRVGLSYRQVKQDLKNGKTVLFSGTPCQNAGLRKYLGRTDTEKLILADIVCHGVPSQSVFNEYLKERFPKDDLKEFLFRTKDAGQNCMVCLATRKDGSREISDINEDAFEKGFHKSLFLRESCAQCHFAAPPRQGDFTIGDFWGLEKYNPDYKDPLGVSEVLLNNEKADRIWMEIKPKLKFDEPVPVDFAVKHNRYRAKTRIHPDRARFFELRGQAPLSVVVDAVLENCSLEEVQKARKKAKLKGTIKKLTPAPVKELAKKVLRKIR</sequence>
<feature type="domain" description="4Fe-4S ferredoxin-type" evidence="4">
    <location>
        <begin position="6"/>
        <end position="36"/>
    </location>
</feature>
<dbReference type="Pfam" id="PF12838">
    <property type="entry name" value="Fer4_7"/>
    <property type="match status" value="1"/>
</dbReference>
<dbReference type="PANTHER" id="PTHR43193:SF2">
    <property type="entry name" value="POLYFERREDOXIN PROTEIN FWDF"/>
    <property type="match status" value="1"/>
</dbReference>
<proteinExistence type="predicted"/>
<organism evidence="5 6">
    <name type="scientific">Fusicatenibacter faecihominis</name>
    <dbReference type="NCBI Taxonomy" id="2881276"/>
    <lineage>
        <taxon>Bacteria</taxon>
        <taxon>Bacillati</taxon>
        <taxon>Bacillota</taxon>
        <taxon>Clostridia</taxon>
        <taxon>Lachnospirales</taxon>
        <taxon>Lachnospiraceae</taxon>
        <taxon>Fusicatenibacter</taxon>
    </lineage>
</organism>
<dbReference type="InterPro" id="IPR052977">
    <property type="entry name" value="Polyferredoxin-like_ET"/>
</dbReference>
<evidence type="ECO:0000256" key="3">
    <source>
        <dbReference type="ARBA" id="ARBA00023014"/>
    </source>
</evidence>
<keyword evidence="6" id="KW-1185">Reference proteome</keyword>
<dbReference type="PANTHER" id="PTHR43193">
    <property type="match status" value="1"/>
</dbReference>
<dbReference type="Proteomes" id="UP001197875">
    <property type="component" value="Unassembled WGS sequence"/>
</dbReference>
<dbReference type="InterPro" id="IPR017900">
    <property type="entry name" value="4Fe4S_Fe_S_CS"/>
</dbReference>
<gene>
    <name evidence="5" type="ORF">LKD71_02550</name>
</gene>
<dbReference type="EMBL" id="JAJEPR010000003">
    <property type="protein sequence ID" value="MCC2188713.1"/>
    <property type="molecule type" value="Genomic_DNA"/>
</dbReference>
<comment type="caution">
    <text evidence="5">The sequence shown here is derived from an EMBL/GenBank/DDBJ whole genome shotgun (WGS) entry which is preliminary data.</text>
</comment>
<dbReference type="Gene3D" id="3.30.70.20">
    <property type="match status" value="1"/>
</dbReference>
<dbReference type="SUPFAM" id="SSF54862">
    <property type="entry name" value="4Fe-4S ferredoxins"/>
    <property type="match status" value="1"/>
</dbReference>
<keyword evidence="1" id="KW-0479">Metal-binding</keyword>
<keyword evidence="3" id="KW-0411">Iron-sulfur</keyword>
<dbReference type="GO" id="GO:0046872">
    <property type="term" value="F:metal ion binding"/>
    <property type="evidence" value="ECO:0007669"/>
    <property type="project" value="UniProtKB-KW"/>
</dbReference>
<evidence type="ECO:0000256" key="2">
    <source>
        <dbReference type="ARBA" id="ARBA00023004"/>
    </source>
</evidence>
<dbReference type="PROSITE" id="PS00198">
    <property type="entry name" value="4FE4S_FER_1"/>
    <property type="match status" value="2"/>
</dbReference>
<reference evidence="5 6" key="1">
    <citation type="submission" date="2021-10" db="EMBL/GenBank/DDBJ databases">
        <title>Anaerobic single-cell dispensing facilitates the cultivation of human gut bacteria.</title>
        <authorList>
            <person name="Afrizal A."/>
        </authorList>
    </citation>
    <scope>NUCLEOTIDE SEQUENCE [LARGE SCALE GENOMIC DNA]</scope>
    <source>
        <strain evidence="5 6">CLA-AA-H277</strain>
    </source>
</reference>
<dbReference type="InterPro" id="IPR007525">
    <property type="entry name" value="FrhB_FdhB_C"/>
</dbReference>
<dbReference type="GO" id="GO:0051536">
    <property type="term" value="F:iron-sulfur cluster binding"/>
    <property type="evidence" value="ECO:0007669"/>
    <property type="project" value="UniProtKB-KW"/>
</dbReference>
<dbReference type="RefSeq" id="WP_227614222.1">
    <property type="nucleotide sequence ID" value="NZ_JAJEPR010000003.1"/>
</dbReference>